<dbReference type="EMBL" id="JBHSED010000065">
    <property type="protein sequence ID" value="MFC4306652.1"/>
    <property type="molecule type" value="Genomic_DNA"/>
</dbReference>
<dbReference type="InterPro" id="IPR002347">
    <property type="entry name" value="SDR_fam"/>
</dbReference>
<dbReference type="Pfam" id="PF00106">
    <property type="entry name" value="adh_short"/>
    <property type="match status" value="1"/>
</dbReference>
<keyword evidence="1" id="KW-0560">Oxidoreductase</keyword>
<dbReference type="Proteomes" id="UP001595755">
    <property type="component" value="Unassembled WGS sequence"/>
</dbReference>
<comment type="caution">
    <text evidence="2">The sequence shown here is derived from an EMBL/GenBank/DDBJ whole genome shotgun (WGS) entry which is preliminary data.</text>
</comment>
<keyword evidence="3" id="KW-1185">Reference proteome</keyword>
<proteinExistence type="predicted"/>
<dbReference type="RefSeq" id="WP_204602348.1">
    <property type="nucleotide sequence ID" value="NZ_JBHSED010000065.1"/>
</dbReference>
<evidence type="ECO:0000313" key="2">
    <source>
        <dbReference type="EMBL" id="MFC4306652.1"/>
    </source>
</evidence>
<dbReference type="SUPFAM" id="SSF51735">
    <property type="entry name" value="NAD(P)-binding Rossmann-fold domains"/>
    <property type="match status" value="1"/>
</dbReference>
<reference evidence="3" key="1">
    <citation type="journal article" date="2019" name="Int. J. Syst. Evol. Microbiol.">
        <title>The Global Catalogue of Microorganisms (GCM) 10K type strain sequencing project: providing services to taxonomists for standard genome sequencing and annotation.</title>
        <authorList>
            <consortium name="The Broad Institute Genomics Platform"/>
            <consortium name="The Broad Institute Genome Sequencing Center for Infectious Disease"/>
            <person name="Wu L."/>
            <person name="Ma J."/>
        </authorList>
    </citation>
    <scope>NUCLEOTIDE SEQUENCE [LARGE SCALE GENOMIC DNA]</scope>
    <source>
        <strain evidence="3">CGMCC 4.1641</strain>
    </source>
</reference>
<dbReference type="Gene3D" id="3.40.50.720">
    <property type="entry name" value="NAD(P)-binding Rossmann-like Domain"/>
    <property type="match status" value="1"/>
</dbReference>
<dbReference type="PANTHER" id="PTHR43157:SF31">
    <property type="entry name" value="PHOSPHATIDYLINOSITOL-GLYCAN BIOSYNTHESIS CLASS F PROTEIN"/>
    <property type="match status" value="1"/>
</dbReference>
<dbReference type="InterPro" id="IPR036291">
    <property type="entry name" value="NAD(P)-bd_dom_sf"/>
</dbReference>
<protein>
    <submittedName>
        <fullName evidence="2">SDR family NAD(P)-dependent oxidoreductase</fullName>
    </submittedName>
</protein>
<name>A0ABV8SGR2_9BACL</name>
<dbReference type="PANTHER" id="PTHR43157">
    <property type="entry name" value="PHOSPHATIDYLINOSITOL-GLYCAN BIOSYNTHESIS CLASS F PROTEIN-RELATED"/>
    <property type="match status" value="1"/>
</dbReference>
<evidence type="ECO:0000256" key="1">
    <source>
        <dbReference type="ARBA" id="ARBA00023002"/>
    </source>
</evidence>
<organism evidence="2 3">
    <name type="scientific">Cohnella boryungensis</name>
    <dbReference type="NCBI Taxonomy" id="768479"/>
    <lineage>
        <taxon>Bacteria</taxon>
        <taxon>Bacillati</taxon>
        <taxon>Bacillota</taxon>
        <taxon>Bacilli</taxon>
        <taxon>Bacillales</taxon>
        <taxon>Paenibacillaceae</taxon>
        <taxon>Cohnella</taxon>
    </lineage>
</organism>
<gene>
    <name evidence="2" type="ORF">ACFO1S_24845</name>
</gene>
<dbReference type="PRINTS" id="PR00081">
    <property type="entry name" value="GDHRDH"/>
</dbReference>
<accession>A0ABV8SGR2</accession>
<evidence type="ECO:0000313" key="3">
    <source>
        <dbReference type="Proteomes" id="UP001595755"/>
    </source>
</evidence>
<sequence length="272" mass="30019">MTLLKGKVIVVTGASSGVGAAAARKLFECGARVIPVGRSIGRTEKIAKELGVKPYTADFTNLNSVRSLANQLLNDFSRIDVLANNAGGIPTESGLTVDGNEPIFQVNTLSPFLLTLMLTPHLEGNGRIVNTSSRSHKGASLNKGDWQRTNGLRSHAIYARSKLITGMLFREYHRRYSIEFADFHPGIISSDFGRYMGFYANILKTVFSPFLATPEKGAETLVYLAETNTKLSGDYYVRKQKTQGNRMLDDPTLSAWLWEECTQMIGKYLINT</sequence>